<sequence length="646" mass="73886">MVGIQQLKRKDLIGETIFTNENGYVTPTKRKTNINQHNRKQWLRSSLTIVYKHLFDYHACKQTIPHRFKRLRDDSTDAQHKKRVRSSSTIHEHASTPSKTSLMLLHELKPSIEYKLVAQTGPSHRPIFTMAVEINGQLFEGTAQTKKEAKQAAAEKALRSLNELTVSLSDSTTNKLAPISSKMIRIGTSMMSEDNVPVENIDRLLQLQPDVQFEEITTEQFGHQFIVRFRDQSFVGTHKSKELAKAEAMQLALNNVLSAYPDRKENDNLPYARREFIDHIATRIQEKFNQLTQSDLRFRRRRVLAGIVLTHDYNLETMTIIAITTGTKCSPADTHLRHTGESLSDCHAEILARRCLIHYCYEQLNLLVDGNVSESIFKRIEQTNRFHLKSSVTFHLYISSAPCGDARLFTPNESSLVESKHILRKSCGLLREKLTTGEGTIPVLTKSDSEHFSSMSCSDKLCRWNFIGLQGALLSTFVEPIYFTSIIIGSLYKSEPIRRALFARIEQKIDHMPMPYGLHRPLISSMNNSETRNTNRAPSHSFLWSCIDRNYEIIDNSTRLTMPQESSTISKAALFEQWKNLMKKIQPETIITSYSDAKQLARDYQMAKLELYILQVNNAFEKAGLGTWLKKSSLLSQTNQYIPSNL</sequence>
<evidence type="ECO:0000313" key="6">
    <source>
        <dbReference type="Proteomes" id="UP000663852"/>
    </source>
</evidence>
<dbReference type="GO" id="GO:0008251">
    <property type="term" value="F:tRNA-specific adenosine deaminase activity"/>
    <property type="evidence" value="ECO:0007669"/>
    <property type="project" value="TreeGrafter"/>
</dbReference>
<dbReference type="GO" id="GO:0006382">
    <property type="term" value="P:adenosine to inosine editing"/>
    <property type="evidence" value="ECO:0007669"/>
    <property type="project" value="TreeGrafter"/>
</dbReference>
<evidence type="ECO:0000313" key="5">
    <source>
        <dbReference type="EMBL" id="CAF0884368.1"/>
    </source>
</evidence>
<dbReference type="Proteomes" id="UP000663852">
    <property type="component" value="Unassembled WGS sequence"/>
</dbReference>
<dbReference type="OrthoDB" id="10268011at2759"/>
<dbReference type="PANTHER" id="PTHR10910:SF62">
    <property type="entry name" value="AT07585P-RELATED"/>
    <property type="match status" value="1"/>
</dbReference>
<dbReference type="Pfam" id="PF02137">
    <property type="entry name" value="A_deamin"/>
    <property type="match status" value="1"/>
</dbReference>
<dbReference type="PROSITE" id="PS50141">
    <property type="entry name" value="A_DEAMIN_EDITASE"/>
    <property type="match status" value="1"/>
</dbReference>
<feature type="domain" description="DRBM" evidence="3">
    <location>
        <begin position="96"/>
        <end position="163"/>
    </location>
</feature>
<comment type="caution">
    <text evidence="5">The sequence shown here is derived from an EMBL/GenBank/DDBJ whole genome shotgun (WGS) entry which is preliminary data.</text>
</comment>
<feature type="domain" description="A to I editase" evidence="4">
    <location>
        <begin position="322"/>
        <end position="638"/>
    </location>
</feature>
<dbReference type="InterPro" id="IPR014720">
    <property type="entry name" value="dsRBD_dom"/>
</dbReference>
<dbReference type="GO" id="GO:0005730">
    <property type="term" value="C:nucleolus"/>
    <property type="evidence" value="ECO:0007669"/>
    <property type="project" value="TreeGrafter"/>
</dbReference>
<accession>A0A813YHT8</accession>
<dbReference type="GO" id="GO:0003725">
    <property type="term" value="F:double-stranded RNA binding"/>
    <property type="evidence" value="ECO:0007669"/>
    <property type="project" value="TreeGrafter"/>
</dbReference>
<dbReference type="Gene3D" id="3.30.160.20">
    <property type="match status" value="1"/>
</dbReference>
<dbReference type="EMBL" id="CAJNOJ010000029">
    <property type="protein sequence ID" value="CAF0884368.1"/>
    <property type="molecule type" value="Genomic_DNA"/>
</dbReference>
<dbReference type="PROSITE" id="PS50137">
    <property type="entry name" value="DS_RBD"/>
    <property type="match status" value="1"/>
</dbReference>
<dbReference type="SMART" id="SM00552">
    <property type="entry name" value="ADEAMc"/>
    <property type="match status" value="1"/>
</dbReference>
<keyword evidence="1" id="KW-0694">RNA-binding</keyword>
<dbReference type="SMART" id="SM00358">
    <property type="entry name" value="DSRM"/>
    <property type="match status" value="1"/>
</dbReference>
<name>A0A813YHT8_ADIRI</name>
<protein>
    <submittedName>
        <fullName evidence="5">Uncharacterized protein</fullName>
    </submittedName>
</protein>
<proteinExistence type="predicted"/>
<feature type="region of interest" description="Disordered" evidence="2">
    <location>
        <begin position="73"/>
        <end position="96"/>
    </location>
</feature>
<dbReference type="PANTHER" id="PTHR10910">
    <property type="entry name" value="EUKARYOTE SPECIFIC DSRNA BINDING PROTEIN"/>
    <property type="match status" value="1"/>
</dbReference>
<dbReference type="Pfam" id="PF00035">
    <property type="entry name" value="dsrm"/>
    <property type="match status" value="1"/>
</dbReference>
<organism evidence="5 6">
    <name type="scientific">Adineta ricciae</name>
    <name type="common">Rotifer</name>
    <dbReference type="NCBI Taxonomy" id="249248"/>
    <lineage>
        <taxon>Eukaryota</taxon>
        <taxon>Metazoa</taxon>
        <taxon>Spiralia</taxon>
        <taxon>Gnathifera</taxon>
        <taxon>Rotifera</taxon>
        <taxon>Eurotatoria</taxon>
        <taxon>Bdelloidea</taxon>
        <taxon>Adinetida</taxon>
        <taxon>Adinetidae</taxon>
        <taxon>Adineta</taxon>
    </lineage>
</organism>
<evidence type="ECO:0000256" key="2">
    <source>
        <dbReference type="SAM" id="MobiDB-lite"/>
    </source>
</evidence>
<evidence type="ECO:0000259" key="4">
    <source>
        <dbReference type="PROSITE" id="PS50141"/>
    </source>
</evidence>
<dbReference type="GO" id="GO:0003726">
    <property type="term" value="F:double-stranded RNA adenosine deaminase activity"/>
    <property type="evidence" value="ECO:0007669"/>
    <property type="project" value="TreeGrafter"/>
</dbReference>
<dbReference type="CDD" id="cd00048">
    <property type="entry name" value="DSRM_SF"/>
    <property type="match status" value="1"/>
</dbReference>
<evidence type="ECO:0000259" key="3">
    <source>
        <dbReference type="PROSITE" id="PS50137"/>
    </source>
</evidence>
<evidence type="ECO:0000256" key="1">
    <source>
        <dbReference type="PROSITE-ProRule" id="PRU00266"/>
    </source>
</evidence>
<gene>
    <name evidence="5" type="ORF">EDS130_LOCUS8958</name>
</gene>
<reference evidence="5" key="1">
    <citation type="submission" date="2021-02" db="EMBL/GenBank/DDBJ databases">
        <authorList>
            <person name="Nowell W R."/>
        </authorList>
    </citation>
    <scope>NUCLEOTIDE SEQUENCE</scope>
</reference>
<dbReference type="GO" id="GO:0006396">
    <property type="term" value="P:RNA processing"/>
    <property type="evidence" value="ECO:0007669"/>
    <property type="project" value="InterPro"/>
</dbReference>
<dbReference type="GO" id="GO:0005737">
    <property type="term" value="C:cytoplasm"/>
    <property type="evidence" value="ECO:0007669"/>
    <property type="project" value="TreeGrafter"/>
</dbReference>
<dbReference type="SUPFAM" id="SSF54768">
    <property type="entry name" value="dsRNA-binding domain-like"/>
    <property type="match status" value="1"/>
</dbReference>
<dbReference type="InterPro" id="IPR002466">
    <property type="entry name" value="A_deamin"/>
</dbReference>
<dbReference type="AlphaFoldDB" id="A0A813YHT8"/>